<evidence type="ECO:0000256" key="4">
    <source>
        <dbReference type="ARBA" id="ARBA00022694"/>
    </source>
</evidence>
<comment type="caution">
    <text evidence="7">The sequence shown here is derived from an EMBL/GenBank/DDBJ whole genome shotgun (WGS) entry which is preliminary data.</text>
</comment>
<proteinExistence type="inferred from homology"/>
<keyword evidence="3 5" id="KW-0949">S-adenosyl-L-methionine</keyword>
<dbReference type="Gene3D" id="3.30.300.110">
    <property type="entry name" value="Met-10+ protein-like domains"/>
    <property type="match status" value="1"/>
</dbReference>
<keyword evidence="1 7" id="KW-0489">Methyltransferase</keyword>
<evidence type="ECO:0000256" key="5">
    <source>
        <dbReference type="HAMAP-Rule" id="MF_01922"/>
    </source>
</evidence>
<dbReference type="CDD" id="cd02440">
    <property type="entry name" value="AdoMet_MTases"/>
    <property type="match status" value="1"/>
</dbReference>
<reference evidence="7 8" key="1">
    <citation type="submission" date="2015-09" db="EMBL/GenBank/DDBJ databases">
        <title>A metagenomics-based metabolic model of nitrate-dependent anaerobic oxidation of methane by Methanoperedens-like archaea.</title>
        <authorList>
            <person name="Arshad A."/>
            <person name="Speth D.R."/>
            <person name="De Graaf R.M."/>
            <person name="Op Den Camp H.J."/>
            <person name="Jetten M.S."/>
            <person name="Welte C.U."/>
        </authorList>
    </citation>
    <scope>NUCLEOTIDE SEQUENCE [LARGE SCALE GENOMIC DNA]</scope>
</reference>
<comment type="catalytic activity">
    <reaction evidence="5">
        <text>4-demethylwyosine(37) in tRNA(Phe) + S-adenosyl-L-methionine = 4-demethyl-7-[(3S)-3-amino-3-carboxypropyl]wyosine(37) in tRNA(Phe) + S-methyl-5'-thioadenosine + H(+)</text>
        <dbReference type="Rhea" id="RHEA:36355"/>
        <dbReference type="Rhea" id="RHEA-COMP:10164"/>
        <dbReference type="Rhea" id="RHEA-COMP:10378"/>
        <dbReference type="ChEBI" id="CHEBI:15378"/>
        <dbReference type="ChEBI" id="CHEBI:17509"/>
        <dbReference type="ChEBI" id="CHEBI:59789"/>
        <dbReference type="ChEBI" id="CHEBI:64315"/>
        <dbReference type="ChEBI" id="CHEBI:73550"/>
        <dbReference type="EC" id="2.5.1.114"/>
    </reaction>
</comment>
<dbReference type="HAMAP" id="MF_01922">
    <property type="entry name" value="TYW2_archaea"/>
    <property type="match status" value="1"/>
</dbReference>
<dbReference type="InterPro" id="IPR029063">
    <property type="entry name" value="SAM-dependent_MTases_sf"/>
</dbReference>
<dbReference type="InterPro" id="IPR056743">
    <property type="entry name" value="TRM5-TYW2-like_MTfase"/>
</dbReference>
<evidence type="ECO:0000313" key="8">
    <source>
        <dbReference type="Proteomes" id="UP000050360"/>
    </source>
</evidence>
<dbReference type="AlphaFoldDB" id="A0A0P8CM30"/>
<sequence length="330" mass="36951">MRAVRVSAGESESVRQKLLSGSALDKTRKLVKKNGFIEIPVTGSFNSDEFTFVLQEKARYYSKEKTISSILNIPESEKKLLPRGWQILGEIIIVTLNENLEHRKKEIGEALLSLYPGCKTVLLDRGIRGRMREPDREIIAGSRTETIHKENGCFFKLDAMRVMFSQGNLAEKKRMSKLGKDETVVDMFAGIGYFSIPMAVHSKPRKIISIEINPVSFVYLKENITLNKAGNIIEPIAGDCARVTPCGIADRVIMGYLDGHEYLQQGISALSPGGTLHYHEAVPEAIEQRPVERILEVSKEHGRSAQIIGLHRIKKYAPGVWHVVVDARVD</sequence>
<dbReference type="Pfam" id="PF02475">
    <property type="entry name" value="TRM5-TYW2_MTfase"/>
    <property type="match status" value="1"/>
</dbReference>
<organism evidence="7 8">
    <name type="scientific">Candidatus Methanoperedens nitratireducens</name>
    <dbReference type="NCBI Taxonomy" id="1392998"/>
    <lineage>
        <taxon>Archaea</taxon>
        <taxon>Methanobacteriati</taxon>
        <taxon>Methanobacteriota</taxon>
        <taxon>Stenosarchaea group</taxon>
        <taxon>Methanomicrobia</taxon>
        <taxon>Methanosarcinales</taxon>
        <taxon>ANME-2 cluster</taxon>
        <taxon>Candidatus Methanoperedentaceae</taxon>
        <taxon>Candidatus Methanoperedens</taxon>
    </lineage>
</organism>
<dbReference type="Pfam" id="PF18093">
    <property type="entry name" value="Trm5_N"/>
    <property type="match status" value="1"/>
</dbReference>
<dbReference type="InterPro" id="IPR056744">
    <property type="entry name" value="TRM5/TYW2-like_N"/>
</dbReference>
<dbReference type="GO" id="GO:0005737">
    <property type="term" value="C:cytoplasm"/>
    <property type="evidence" value="ECO:0007669"/>
    <property type="project" value="UniProtKB-SubCell"/>
</dbReference>
<dbReference type="InterPro" id="IPR030867">
    <property type="entry name" value="TYW2_archaea"/>
</dbReference>
<dbReference type="InterPro" id="IPR030382">
    <property type="entry name" value="MeTrfase_TRM5/TYW2"/>
</dbReference>
<gene>
    <name evidence="5" type="primary">taw2</name>
    <name evidence="7" type="ORF">MPEBLZ_01040</name>
</gene>
<dbReference type="GO" id="GO:0030488">
    <property type="term" value="P:tRNA methylation"/>
    <property type="evidence" value="ECO:0007669"/>
    <property type="project" value="TreeGrafter"/>
</dbReference>
<dbReference type="GO" id="GO:0008175">
    <property type="term" value="F:tRNA methyltransferase activity"/>
    <property type="evidence" value="ECO:0007669"/>
    <property type="project" value="TreeGrafter"/>
</dbReference>
<feature type="binding site" evidence="5">
    <location>
        <position position="172"/>
    </location>
    <ligand>
        <name>S-adenosyl-L-methionine</name>
        <dbReference type="ChEBI" id="CHEBI:59789"/>
    </ligand>
</feature>
<dbReference type="PANTHER" id="PTHR23245">
    <property type="entry name" value="TRNA METHYLTRANSFERASE"/>
    <property type="match status" value="1"/>
</dbReference>
<dbReference type="Pfam" id="PF25133">
    <property type="entry name" value="TYW2_N_2"/>
    <property type="match status" value="1"/>
</dbReference>
<dbReference type="PROSITE" id="PS51684">
    <property type="entry name" value="SAM_MT_TRM5_TYW2"/>
    <property type="match status" value="1"/>
</dbReference>
<feature type="binding site" evidence="5">
    <location>
        <position position="211"/>
    </location>
    <ligand>
        <name>S-adenosyl-L-methionine</name>
        <dbReference type="ChEBI" id="CHEBI:59789"/>
    </ligand>
</feature>
<comment type="similarity">
    <text evidence="5">Belongs to the class I-like SAM-binding methyltransferase superfamily. TRM5/TYW2 family.</text>
</comment>
<comment type="function">
    <text evidence="5">S-adenosyl-L-methionine-dependent transferase that acts as a component of the wyosine derivatives biosynthesis pathway. Catalyzes the transfer of the alpha-amino-alpha-carboxypropyl (acp) group from S-adenosyl-L-methionine to 4-demethylwyosine (imG-14), forming 7-aminocarboxypropyl-demethylwyosine (wybutosine-86) at position 37 of tRNA(Phe).</text>
</comment>
<comment type="subcellular location">
    <subcellularLocation>
        <location evidence="5">Cytoplasm</location>
    </subcellularLocation>
</comment>
<dbReference type="FunFam" id="3.40.50.150:FF:000131">
    <property type="entry name" value="tRNA wybutosine-synthesizing protein 2/3/4"/>
    <property type="match status" value="1"/>
</dbReference>
<dbReference type="EMBL" id="LKCM01000095">
    <property type="protein sequence ID" value="KPQ44407.1"/>
    <property type="molecule type" value="Genomic_DNA"/>
</dbReference>
<keyword evidence="5" id="KW-0963">Cytoplasm</keyword>
<dbReference type="GO" id="GO:0102522">
    <property type="term" value="F:tRNA 4-demethylwyosine alpha-amino-alpha-carboxypropyltransferase activity"/>
    <property type="evidence" value="ECO:0007669"/>
    <property type="project" value="UniProtKB-EC"/>
</dbReference>
<evidence type="ECO:0000259" key="6">
    <source>
        <dbReference type="PROSITE" id="PS51684"/>
    </source>
</evidence>
<dbReference type="PANTHER" id="PTHR23245:SF41">
    <property type="entry name" value="TRNA(PHE) (4-DEMETHYLWYOSINE(37)-C(7)) AMINOCARBOXYPROPYLTRANSFERASE"/>
    <property type="match status" value="1"/>
</dbReference>
<dbReference type="InterPro" id="IPR040601">
    <property type="entry name" value="Trm5a/b_N"/>
</dbReference>
<feature type="domain" description="SAM-dependent methyltransferase TRM5/TYW2-type" evidence="6">
    <location>
        <begin position="85"/>
        <end position="330"/>
    </location>
</feature>
<name>A0A0P8CM30_9EURY</name>
<dbReference type="SUPFAM" id="SSF53335">
    <property type="entry name" value="S-adenosyl-L-methionine-dependent methyltransferases"/>
    <property type="match status" value="1"/>
</dbReference>
<dbReference type="EC" id="2.5.1.114" evidence="5"/>
<accession>A0A0P8CM30</accession>
<feature type="binding site" evidence="5">
    <location>
        <position position="165"/>
    </location>
    <ligand>
        <name>S-adenosyl-L-methionine</name>
        <dbReference type="ChEBI" id="CHEBI:59789"/>
    </ligand>
</feature>
<evidence type="ECO:0000256" key="3">
    <source>
        <dbReference type="ARBA" id="ARBA00022691"/>
    </source>
</evidence>
<comment type="caution">
    <text evidence="5">Lacks conserved residue(s) required for the propagation of feature annotation.</text>
</comment>
<protein>
    <recommendedName>
        <fullName evidence="5">tRNA(Phe) (4-demethylwyosine(37)-C(7)) aminocarboxypropyltransferase</fullName>
        <ecNumber evidence="5">2.5.1.114</ecNumber>
    </recommendedName>
    <alternativeName>
        <fullName evidence="5">tRNA wyosine derivatives biosynthesis protein Taw2</fullName>
    </alternativeName>
</protein>
<keyword evidence="2 5" id="KW-0808">Transferase</keyword>
<evidence type="ECO:0000313" key="7">
    <source>
        <dbReference type="EMBL" id="KPQ44407.1"/>
    </source>
</evidence>
<keyword evidence="4 5" id="KW-0819">tRNA processing</keyword>
<dbReference type="PATRIC" id="fig|1719120.3.peg.1120"/>
<evidence type="ECO:0000256" key="2">
    <source>
        <dbReference type="ARBA" id="ARBA00022679"/>
    </source>
</evidence>
<evidence type="ECO:0000256" key="1">
    <source>
        <dbReference type="ARBA" id="ARBA00022603"/>
    </source>
</evidence>
<dbReference type="Proteomes" id="UP000050360">
    <property type="component" value="Unassembled WGS sequence"/>
</dbReference>
<dbReference type="Gene3D" id="3.30.70.2580">
    <property type="match status" value="1"/>
</dbReference>
<dbReference type="Gene3D" id="3.40.50.150">
    <property type="entry name" value="Vaccinia Virus protein VP39"/>
    <property type="match status" value="1"/>
</dbReference>